<keyword evidence="8" id="KW-0812">Transmembrane</keyword>
<accession>A0ABQ5NG59</accession>
<comment type="caution">
    <text evidence="11">The sequence shown here is derived from an EMBL/GenBank/DDBJ whole genome shotgun (WGS) entry which is preliminary data.</text>
</comment>
<dbReference type="Pfam" id="PF00015">
    <property type="entry name" value="MCPsignal"/>
    <property type="match status" value="1"/>
</dbReference>
<dbReference type="PANTHER" id="PTHR32089:SF112">
    <property type="entry name" value="LYSOZYME-LIKE PROTEIN-RELATED"/>
    <property type="match status" value="1"/>
</dbReference>
<evidence type="ECO:0000256" key="4">
    <source>
        <dbReference type="ARBA" id="ARBA00023224"/>
    </source>
</evidence>
<evidence type="ECO:0000313" key="11">
    <source>
        <dbReference type="EMBL" id="GLC87034.1"/>
    </source>
</evidence>
<dbReference type="PRINTS" id="PR00260">
    <property type="entry name" value="CHEMTRNSDUCR"/>
</dbReference>
<feature type="transmembrane region" description="Helical" evidence="8">
    <location>
        <begin position="180"/>
        <end position="204"/>
    </location>
</feature>
<evidence type="ECO:0000256" key="2">
    <source>
        <dbReference type="ARBA" id="ARBA00022475"/>
    </source>
</evidence>
<dbReference type="SUPFAM" id="SSF58104">
    <property type="entry name" value="Methyl-accepting chemotaxis protein (MCP) signaling domain"/>
    <property type="match status" value="1"/>
</dbReference>
<dbReference type="SMART" id="SM00304">
    <property type="entry name" value="HAMP"/>
    <property type="match status" value="1"/>
</dbReference>
<dbReference type="Proteomes" id="UP001065593">
    <property type="component" value="Unassembled WGS sequence"/>
</dbReference>
<comment type="similarity">
    <text evidence="5">Belongs to the methyl-accepting chemotaxis (MCP) protein family.</text>
</comment>
<proteinExistence type="inferred from homology"/>
<organism evidence="11 12">
    <name type="scientific">Lysinibacillus piscis</name>
    <dbReference type="NCBI Taxonomy" id="2518931"/>
    <lineage>
        <taxon>Bacteria</taxon>
        <taxon>Bacillati</taxon>
        <taxon>Bacillota</taxon>
        <taxon>Bacilli</taxon>
        <taxon>Bacillales</taxon>
        <taxon>Bacillaceae</taxon>
        <taxon>Lysinibacillus</taxon>
    </lineage>
</organism>
<name>A0ABQ5NG59_9BACI</name>
<dbReference type="PROSITE" id="PS50885">
    <property type="entry name" value="HAMP"/>
    <property type="match status" value="1"/>
</dbReference>
<feature type="domain" description="Methyl-accepting transducer" evidence="9">
    <location>
        <begin position="274"/>
        <end position="524"/>
    </location>
</feature>
<keyword evidence="8" id="KW-1133">Transmembrane helix</keyword>
<protein>
    <submittedName>
        <fullName evidence="11">Sensory transducer protein YvaQ</fullName>
    </submittedName>
</protein>
<sequence length="561" mass="61339">MRLKTIRGKILFIFSIILIGIIIQSSYTVYTSNQMKKELEEMVHEELAISSINQHLANAMSVKMAAVRGYILTGEPLHKEKYQLYKDVAIKEEEKALKLSKSEELATYIAKSNEWNQYIEEKVLPTYEAGDKNTAMIYLVTKDRDARAIQENFETMALEREKSVNKTGESLVKDLRNNNIITVGTVILLIILALSMAFYSATAISSPIRRISKRVQQIADGDLSEENLTIQSRDEIGQLTEATNTMSSKLKDMLQQIQDISNEVAAHSEELSQSANEVKTGTGQVAVTMHEIAEGAESQASHASDLASHMGDFVLRVHEASHNGGEVAKNSDNVLQLTDTGRTLMETSTQQMTKIDGIVHEAVIRVEGLNDKTQEISKLVAVIHSIADQTNLLALNAAIEAARAGEQGKGFAVVADEVRKLAEQVSLSVVDISRIVEQIVGEASNVSNALQSSYGEVKNGTMQIAETSTTFMDIEGAITAMVENIATVSGNLGQIVENSTYINKAVDEIAAISEESAAGVQQTSATIQQTSSTMEEITNSSGQLAKMAENLNQYVKQFKLL</sequence>
<dbReference type="InterPro" id="IPR003660">
    <property type="entry name" value="HAMP_dom"/>
</dbReference>
<dbReference type="Gene3D" id="6.10.340.10">
    <property type="match status" value="1"/>
</dbReference>
<evidence type="ECO:0000256" key="7">
    <source>
        <dbReference type="SAM" id="Coils"/>
    </source>
</evidence>
<comment type="subcellular location">
    <subcellularLocation>
        <location evidence="1">Cell membrane</location>
    </subcellularLocation>
</comment>
<reference evidence="11" key="1">
    <citation type="submission" date="2022-08" db="EMBL/GenBank/DDBJ databases">
        <title>Draft genome sequence of Lysinibacillus sp. strain KH24.</title>
        <authorList>
            <person name="Kanbe H."/>
            <person name="Itoh H."/>
        </authorList>
    </citation>
    <scope>NUCLEOTIDE SEQUENCE</scope>
    <source>
        <strain evidence="11">KH24</strain>
    </source>
</reference>
<dbReference type="Pfam" id="PF00672">
    <property type="entry name" value="HAMP"/>
    <property type="match status" value="1"/>
</dbReference>
<dbReference type="RefSeq" id="WP_264986771.1">
    <property type="nucleotide sequence ID" value="NZ_BRZA01000001.1"/>
</dbReference>
<dbReference type="Gene3D" id="1.10.287.950">
    <property type="entry name" value="Methyl-accepting chemotaxis protein"/>
    <property type="match status" value="1"/>
</dbReference>
<gene>
    <name evidence="11" type="primary">yvaQ_1</name>
    <name evidence="11" type="ORF">LYSBPC_01610</name>
</gene>
<keyword evidence="3 8" id="KW-0472">Membrane</keyword>
<evidence type="ECO:0000259" key="10">
    <source>
        <dbReference type="PROSITE" id="PS50885"/>
    </source>
</evidence>
<dbReference type="EMBL" id="BRZA01000001">
    <property type="protein sequence ID" value="GLC87034.1"/>
    <property type="molecule type" value="Genomic_DNA"/>
</dbReference>
<evidence type="ECO:0000256" key="8">
    <source>
        <dbReference type="SAM" id="Phobius"/>
    </source>
</evidence>
<keyword evidence="12" id="KW-1185">Reference proteome</keyword>
<evidence type="ECO:0000313" key="12">
    <source>
        <dbReference type="Proteomes" id="UP001065593"/>
    </source>
</evidence>
<feature type="coiled-coil region" evidence="7">
    <location>
        <begin position="250"/>
        <end position="277"/>
    </location>
</feature>
<keyword evidence="7" id="KW-0175">Coiled coil</keyword>
<dbReference type="PANTHER" id="PTHR32089">
    <property type="entry name" value="METHYL-ACCEPTING CHEMOTAXIS PROTEIN MCPB"/>
    <property type="match status" value="1"/>
</dbReference>
<evidence type="ECO:0000256" key="5">
    <source>
        <dbReference type="ARBA" id="ARBA00029447"/>
    </source>
</evidence>
<evidence type="ECO:0000256" key="6">
    <source>
        <dbReference type="PROSITE-ProRule" id="PRU00284"/>
    </source>
</evidence>
<dbReference type="PROSITE" id="PS50111">
    <property type="entry name" value="CHEMOTAXIS_TRANSDUC_2"/>
    <property type="match status" value="1"/>
</dbReference>
<keyword evidence="2" id="KW-1003">Cell membrane</keyword>
<dbReference type="CDD" id="cd06225">
    <property type="entry name" value="HAMP"/>
    <property type="match status" value="1"/>
</dbReference>
<dbReference type="InterPro" id="IPR004089">
    <property type="entry name" value="MCPsignal_dom"/>
</dbReference>
<feature type="domain" description="HAMP" evidence="10">
    <location>
        <begin position="202"/>
        <end position="255"/>
    </location>
</feature>
<evidence type="ECO:0000256" key="1">
    <source>
        <dbReference type="ARBA" id="ARBA00004236"/>
    </source>
</evidence>
<feature type="transmembrane region" description="Helical" evidence="8">
    <location>
        <begin position="12"/>
        <end position="30"/>
    </location>
</feature>
<dbReference type="SMART" id="SM00283">
    <property type="entry name" value="MA"/>
    <property type="match status" value="1"/>
</dbReference>
<dbReference type="InterPro" id="IPR004090">
    <property type="entry name" value="Chemotax_Me-accpt_rcpt"/>
</dbReference>
<keyword evidence="4 6" id="KW-0807">Transducer</keyword>
<evidence type="ECO:0000259" key="9">
    <source>
        <dbReference type="PROSITE" id="PS50111"/>
    </source>
</evidence>
<evidence type="ECO:0000256" key="3">
    <source>
        <dbReference type="ARBA" id="ARBA00023136"/>
    </source>
</evidence>